<comment type="similarity">
    <text evidence="1">Belongs to the DeSI family.</text>
</comment>
<dbReference type="PANTHER" id="PTHR12378:SF80">
    <property type="entry name" value="IP06716P-RELATED"/>
    <property type="match status" value="1"/>
</dbReference>
<gene>
    <name evidence="6" type="ORF">WJX73_003507</name>
</gene>
<protein>
    <recommendedName>
        <fullName evidence="5">PPPDE domain-containing protein</fullName>
    </recommendedName>
</protein>
<reference evidence="6 7" key="1">
    <citation type="journal article" date="2024" name="Nat. Commun.">
        <title>Phylogenomics reveals the evolutionary origins of lichenization in chlorophyte algae.</title>
        <authorList>
            <person name="Puginier C."/>
            <person name="Libourel C."/>
            <person name="Otte J."/>
            <person name="Skaloud P."/>
            <person name="Haon M."/>
            <person name="Grisel S."/>
            <person name="Petersen M."/>
            <person name="Berrin J.G."/>
            <person name="Delaux P.M."/>
            <person name="Dal Grande F."/>
            <person name="Keller J."/>
        </authorList>
    </citation>
    <scope>NUCLEOTIDE SEQUENCE [LARGE SCALE GENOMIC DNA]</scope>
    <source>
        <strain evidence="6 7">SAG 2036</strain>
    </source>
</reference>
<feature type="domain" description="PPPDE" evidence="5">
    <location>
        <begin position="4"/>
        <end position="143"/>
    </location>
</feature>
<feature type="region of interest" description="Disordered" evidence="4">
    <location>
        <begin position="150"/>
        <end position="186"/>
    </location>
</feature>
<evidence type="ECO:0000256" key="1">
    <source>
        <dbReference type="ARBA" id="ARBA00008140"/>
    </source>
</evidence>
<keyword evidence="2" id="KW-0645">Protease</keyword>
<dbReference type="Gene3D" id="3.90.1720.30">
    <property type="entry name" value="PPPDE domains"/>
    <property type="match status" value="1"/>
</dbReference>
<keyword evidence="3" id="KW-0378">Hydrolase</keyword>
<dbReference type="PROSITE" id="PS51858">
    <property type="entry name" value="PPPDE"/>
    <property type="match status" value="1"/>
</dbReference>
<comment type="caution">
    <text evidence="6">The sequence shown here is derived from an EMBL/GenBank/DDBJ whole genome shotgun (WGS) entry which is preliminary data.</text>
</comment>
<dbReference type="Proteomes" id="UP001465755">
    <property type="component" value="Unassembled WGS sequence"/>
</dbReference>
<dbReference type="InterPro" id="IPR042266">
    <property type="entry name" value="PPPDE_sf"/>
</dbReference>
<evidence type="ECO:0000313" key="7">
    <source>
        <dbReference type="Proteomes" id="UP001465755"/>
    </source>
</evidence>
<name>A0AAW1NJ01_9CHLO</name>
<evidence type="ECO:0000256" key="4">
    <source>
        <dbReference type="SAM" id="MobiDB-lite"/>
    </source>
</evidence>
<evidence type="ECO:0000313" key="6">
    <source>
        <dbReference type="EMBL" id="KAK9788132.1"/>
    </source>
</evidence>
<evidence type="ECO:0000256" key="3">
    <source>
        <dbReference type="ARBA" id="ARBA00022801"/>
    </source>
</evidence>
<dbReference type="PANTHER" id="PTHR12378">
    <property type="entry name" value="DESUMOYLATING ISOPEPTIDASE"/>
    <property type="match status" value="1"/>
</dbReference>
<dbReference type="GO" id="GO:0006508">
    <property type="term" value="P:proteolysis"/>
    <property type="evidence" value="ECO:0007669"/>
    <property type="project" value="UniProtKB-KW"/>
</dbReference>
<proteinExistence type="inferred from homology"/>
<keyword evidence="7" id="KW-1185">Reference proteome</keyword>
<feature type="compositionally biased region" description="Polar residues" evidence="4">
    <location>
        <begin position="172"/>
        <end position="186"/>
    </location>
</feature>
<dbReference type="InterPro" id="IPR008580">
    <property type="entry name" value="PPPDE_dom"/>
</dbReference>
<evidence type="ECO:0000259" key="5">
    <source>
        <dbReference type="PROSITE" id="PS51858"/>
    </source>
</evidence>
<sequence length="186" mass="20710">MGASSVVINVYDLCDWNYWLYCCGCGGIFHTGVEVHGIEYAYGGHEYDISGIFATNPRDAPGPVVWRESVVVGDTHMGPQEVQDLVQSLGNKYKGRSYHLLQRNCNHFSEELVWRLCRQRLPSWINRLAGLAVFLHCLLPASWVPPLKTPSSTMVSGGQHQEDEQANLLANGFQQPSFDRSPSVSA</sequence>
<accession>A0AAW1NJ01</accession>
<dbReference type="EMBL" id="JALJOQ010000234">
    <property type="protein sequence ID" value="KAK9788132.1"/>
    <property type="molecule type" value="Genomic_DNA"/>
</dbReference>
<organism evidence="6 7">
    <name type="scientific">Symbiochloris irregularis</name>
    <dbReference type="NCBI Taxonomy" id="706552"/>
    <lineage>
        <taxon>Eukaryota</taxon>
        <taxon>Viridiplantae</taxon>
        <taxon>Chlorophyta</taxon>
        <taxon>core chlorophytes</taxon>
        <taxon>Trebouxiophyceae</taxon>
        <taxon>Trebouxiales</taxon>
        <taxon>Trebouxiaceae</taxon>
        <taxon>Symbiochloris</taxon>
    </lineage>
</organism>
<dbReference type="AlphaFoldDB" id="A0AAW1NJ01"/>
<dbReference type="SMART" id="SM01179">
    <property type="entry name" value="DUF862"/>
    <property type="match status" value="1"/>
</dbReference>
<dbReference type="Pfam" id="PF05903">
    <property type="entry name" value="Peptidase_C97"/>
    <property type="match status" value="1"/>
</dbReference>
<dbReference type="GO" id="GO:0101005">
    <property type="term" value="F:deubiquitinase activity"/>
    <property type="evidence" value="ECO:0007669"/>
    <property type="project" value="TreeGrafter"/>
</dbReference>
<dbReference type="GO" id="GO:0016579">
    <property type="term" value="P:protein deubiquitination"/>
    <property type="evidence" value="ECO:0007669"/>
    <property type="project" value="TreeGrafter"/>
</dbReference>
<feature type="compositionally biased region" description="Polar residues" evidence="4">
    <location>
        <begin position="150"/>
        <end position="159"/>
    </location>
</feature>
<evidence type="ECO:0000256" key="2">
    <source>
        <dbReference type="ARBA" id="ARBA00022670"/>
    </source>
</evidence>